<gene>
    <name evidence="1" type="ORF">NCTC1935_00088</name>
</gene>
<dbReference type="EMBL" id="CAACYE010000003">
    <property type="protein sequence ID" value="VFA81063.1"/>
    <property type="molecule type" value="Genomic_DNA"/>
</dbReference>
<protein>
    <submittedName>
        <fullName evidence="1">Uncharacterized protein</fullName>
    </submittedName>
</protein>
<accession>A0A449HDZ8</accession>
<sequence length="176" mass="19461">MSRMTDDGQHEGYVACVFADGMYGGGHWSSSGPVATNRADGTALPWTEWQRRTDAEVTGWRPICEHGGRECWRGQFWTRVTAPGEHDPAQRRIYSADSMLTDENEDLMLREWEAHIAPLRGTADVRHAAAEVAEAEARLTAAVAAARKQGATWEAIGRAAGMTRQSAHERWARVIA</sequence>
<dbReference type="AlphaFoldDB" id="A0A449HDZ8"/>
<name>A0A449HDZ8_NOCFR</name>
<dbReference type="RefSeq" id="WP_137355111.1">
    <property type="nucleotide sequence ID" value="NZ_CAACYE020000005.1"/>
</dbReference>
<evidence type="ECO:0000313" key="1">
    <source>
        <dbReference type="EMBL" id="VFA81063.1"/>
    </source>
</evidence>
<organism evidence="1">
    <name type="scientific">Nocardia farcinica</name>
    <dbReference type="NCBI Taxonomy" id="37329"/>
    <lineage>
        <taxon>Bacteria</taxon>
        <taxon>Bacillati</taxon>
        <taxon>Actinomycetota</taxon>
        <taxon>Actinomycetes</taxon>
        <taxon>Mycobacteriales</taxon>
        <taxon>Nocardiaceae</taxon>
        <taxon>Nocardia</taxon>
    </lineage>
</organism>
<proteinExistence type="predicted"/>
<reference evidence="1" key="1">
    <citation type="submission" date="2019-02" db="EMBL/GenBank/DDBJ databases">
        <authorList>
            <consortium name="Pathogen Informatics"/>
        </authorList>
    </citation>
    <scope>NUCLEOTIDE SEQUENCE</scope>
    <source>
        <strain evidence="1">3012STDY6733949</strain>
    </source>
</reference>